<dbReference type="EMBL" id="JASVWF010000006">
    <property type="protein sequence ID" value="MDL5158925.1"/>
    <property type="molecule type" value="Genomic_DNA"/>
</dbReference>
<feature type="compositionally biased region" description="Low complexity" evidence="1">
    <location>
        <begin position="216"/>
        <end position="230"/>
    </location>
</feature>
<comment type="caution">
    <text evidence="3">The sequence shown here is derived from an EMBL/GenBank/DDBJ whole genome shotgun (WGS) entry which is preliminary data.</text>
</comment>
<keyword evidence="2" id="KW-0472">Membrane</keyword>
<dbReference type="RefSeq" id="WP_286055487.1">
    <property type="nucleotide sequence ID" value="NZ_JASVWF010000006.1"/>
</dbReference>
<protein>
    <submittedName>
        <fullName evidence="3">DUF4190 domain-containing protein</fullName>
    </submittedName>
</protein>
<keyword evidence="2" id="KW-1133">Transmembrane helix</keyword>
<evidence type="ECO:0000256" key="1">
    <source>
        <dbReference type="SAM" id="MobiDB-lite"/>
    </source>
</evidence>
<keyword evidence="2" id="KW-0812">Transmembrane</keyword>
<evidence type="ECO:0000256" key="2">
    <source>
        <dbReference type="SAM" id="Phobius"/>
    </source>
</evidence>
<proteinExistence type="predicted"/>
<organism evidence="3 4">
    <name type="scientific">Actinomycetospora termitidis</name>
    <dbReference type="NCBI Taxonomy" id="3053470"/>
    <lineage>
        <taxon>Bacteria</taxon>
        <taxon>Bacillati</taxon>
        <taxon>Actinomycetota</taxon>
        <taxon>Actinomycetes</taxon>
        <taxon>Pseudonocardiales</taxon>
        <taxon>Pseudonocardiaceae</taxon>
        <taxon>Actinomycetospora</taxon>
    </lineage>
</organism>
<evidence type="ECO:0000313" key="3">
    <source>
        <dbReference type="EMBL" id="MDL5158925.1"/>
    </source>
</evidence>
<evidence type="ECO:0000313" key="4">
    <source>
        <dbReference type="Proteomes" id="UP001231924"/>
    </source>
</evidence>
<keyword evidence="4" id="KW-1185">Reference proteome</keyword>
<name>A0ABT7ME37_9PSEU</name>
<accession>A0ABT7ME37</accession>
<feature type="transmembrane region" description="Helical" evidence="2">
    <location>
        <begin position="36"/>
        <end position="54"/>
    </location>
</feature>
<feature type="region of interest" description="Disordered" evidence="1">
    <location>
        <begin position="216"/>
        <end position="275"/>
    </location>
</feature>
<feature type="transmembrane region" description="Helical" evidence="2">
    <location>
        <begin position="12"/>
        <end position="30"/>
    </location>
</feature>
<feature type="transmembrane region" description="Helical" evidence="2">
    <location>
        <begin position="66"/>
        <end position="85"/>
    </location>
</feature>
<sequence length="275" mass="28533">MTRHAQPQRQQETSGLAAIAVLGGLLALILSFFAHSFAVFLALVVIVLAVIALVRARGGRPGKREAIVGLVMAVLALFIGSLMSAEGQEGFQQAVQTAPPVDPNALPASVTVATVQSPDNLVTTAGRRLHVTMMQGQESSDPCRTGTDTAAASKLVTGQQVSIAAPDAAHTDTPTAVPAGFQPVVMTLADGRDYAETWRNMSAESYVATCLAAAETTTEAPAPTTTTEATSEPDVDDDVDRPYVPAPRTKARSGHSGHPCLPGERDGDGDGYCGE</sequence>
<reference evidence="3 4" key="1">
    <citation type="submission" date="2023-06" db="EMBL/GenBank/DDBJ databases">
        <title>Actinomycetospora Odt1-22.</title>
        <authorList>
            <person name="Supong K."/>
        </authorList>
    </citation>
    <scope>NUCLEOTIDE SEQUENCE [LARGE SCALE GENOMIC DNA]</scope>
    <source>
        <strain evidence="3 4">Odt1-22</strain>
    </source>
</reference>
<dbReference type="Proteomes" id="UP001231924">
    <property type="component" value="Unassembled WGS sequence"/>
</dbReference>
<gene>
    <name evidence="3" type="ORF">QRT03_23355</name>
</gene>